<evidence type="ECO:0000256" key="1">
    <source>
        <dbReference type="ARBA" id="ARBA00022729"/>
    </source>
</evidence>
<dbReference type="InterPro" id="IPR029050">
    <property type="entry name" value="Immunoprotect_excell_Ig-like"/>
</dbReference>
<dbReference type="Gene3D" id="2.60.40.1240">
    <property type="match status" value="1"/>
</dbReference>
<accession>A0A6J7IYU6</accession>
<evidence type="ECO:0000256" key="2">
    <source>
        <dbReference type="SAM" id="MobiDB-lite"/>
    </source>
</evidence>
<dbReference type="EMBL" id="CAFBMX010000007">
    <property type="protein sequence ID" value="CAB4935504.1"/>
    <property type="molecule type" value="Genomic_DNA"/>
</dbReference>
<gene>
    <name evidence="3" type="ORF">UFOPK3674_01445</name>
</gene>
<dbReference type="PROSITE" id="PS51257">
    <property type="entry name" value="PROKAR_LIPOPROTEIN"/>
    <property type="match status" value="1"/>
</dbReference>
<name>A0A6J7IYU6_9ZZZZ</name>
<organism evidence="3">
    <name type="scientific">freshwater metagenome</name>
    <dbReference type="NCBI Taxonomy" id="449393"/>
    <lineage>
        <taxon>unclassified sequences</taxon>
        <taxon>metagenomes</taxon>
        <taxon>ecological metagenomes</taxon>
    </lineage>
</organism>
<proteinExistence type="predicted"/>
<feature type="region of interest" description="Disordered" evidence="2">
    <location>
        <begin position="36"/>
        <end position="72"/>
    </location>
</feature>
<reference evidence="3" key="1">
    <citation type="submission" date="2020-05" db="EMBL/GenBank/DDBJ databases">
        <authorList>
            <person name="Chiriac C."/>
            <person name="Salcher M."/>
            <person name="Ghai R."/>
            <person name="Kavagutti S V."/>
        </authorList>
    </citation>
    <scope>NUCLEOTIDE SEQUENCE</scope>
</reference>
<sequence>MRNAGLLLLVVASLAAVGCGSSDMRTVVKTVTAEPTAATTEEASIDAAPSSGKAVDAAEPESPSGVTETGVPGVGVDDDVTFRVSSIEAVSSLPTDGFEDGPMVAAKGAKLIAAVVTWKNNMNSGQDIFCGGNSTVLLDDKGRQFDPVDDQIWIVGNDICGDEVQPGFKQTVTLAFQIPSDAEIGGLVLWNSDSEDDDDGESSSLLFRK</sequence>
<protein>
    <submittedName>
        <fullName evidence="3">Unannotated protein</fullName>
    </submittedName>
</protein>
<keyword evidence="1" id="KW-0732">Signal</keyword>
<dbReference type="AlphaFoldDB" id="A0A6J7IYU6"/>
<evidence type="ECO:0000313" key="3">
    <source>
        <dbReference type="EMBL" id="CAB4935504.1"/>
    </source>
</evidence>